<protein>
    <submittedName>
        <fullName evidence="1">Uncharacterized protein</fullName>
    </submittedName>
</protein>
<comment type="caution">
    <text evidence="1">The sequence shown here is derived from an EMBL/GenBank/DDBJ whole genome shotgun (WGS) entry which is preliminary data.</text>
</comment>
<accession>A0A8K2A282</accession>
<evidence type="ECO:0000313" key="1">
    <source>
        <dbReference type="EMBL" id="NCJ08222.1"/>
    </source>
</evidence>
<organism evidence="1 2">
    <name type="scientific">Petrachloros mirabilis ULC683</name>
    <dbReference type="NCBI Taxonomy" id="2781853"/>
    <lineage>
        <taxon>Bacteria</taxon>
        <taxon>Bacillati</taxon>
        <taxon>Cyanobacteriota</taxon>
        <taxon>Cyanophyceae</taxon>
        <taxon>Synechococcales</taxon>
        <taxon>Petrachlorosaceae</taxon>
        <taxon>Petrachloros</taxon>
        <taxon>Petrachloros mirabilis</taxon>
    </lineage>
</organism>
<sequence length="70" mass="7501">MAQQIHGNGVGAIAPNSELPAHEVGVKMPSVGILGEVTCGKAATLATSYLQTNDYLPVNFFLKLYFKLQH</sequence>
<dbReference type="RefSeq" id="WP_161826696.1">
    <property type="nucleotide sequence ID" value="NZ_WVIC01000044.1"/>
</dbReference>
<dbReference type="AlphaFoldDB" id="A0A8K2A282"/>
<dbReference type="EMBL" id="WVIC01000044">
    <property type="protein sequence ID" value="NCJ08222.1"/>
    <property type="molecule type" value="Genomic_DNA"/>
</dbReference>
<dbReference type="Proteomes" id="UP000607397">
    <property type="component" value="Unassembled WGS sequence"/>
</dbReference>
<gene>
    <name evidence="1" type="ORF">GS597_17250</name>
</gene>
<reference evidence="1" key="1">
    <citation type="submission" date="2019-12" db="EMBL/GenBank/DDBJ databases">
        <title>High-Quality draft genome sequences of three cyanobacteria isolated from the limestone walls of the Old Cathedral of Coimbra.</title>
        <authorList>
            <person name="Tiago I."/>
            <person name="Soares F."/>
            <person name="Portugal A."/>
        </authorList>
    </citation>
    <scope>NUCLEOTIDE SEQUENCE [LARGE SCALE GENOMIC DNA]</scope>
    <source>
        <strain evidence="1">C</strain>
    </source>
</reference>
<keyword evidence="2" id="KW-1185">Reference proteome</keyword>
<proteinExistence type="predicted"/>
<evidence type="ECO:0000313" key="2">
    <source>
        <dbReference type="Proteomes" id="UP000607397"/>
    </source>
</evidence>
<name>A0A8K2A282_9CYAN</name>